<dbReference type="EMBL" id="JDYK01000031">
    <property type="protein sequence ID" value="EWS79581.1"/>
    <property type="molecule type" value="Genomic_DNA"/>
</dbReference>
<dbReference type="STRING" id="396014.BF93_12900"/>
<evidence type="ECO:0000313" key="1">
    <source>
        <dbReference type="EMBL" id="EWS79581.1"/>
    </source>
</evidence>
<dbReference type="Gene3D" id="3.10.490.10">
    <property type="entry name" value="Gamma-glutamyl cyclotransferase-like"/>
    <property type="match status" value="1"/>
</dbReference>
<accession>Z9JP77</accession>
<dbReference type="eggNOG" id="COG2105">
    <property type="taxonomic scope" value="Bacteria"/>
</dbReference>
<name>Z9JP77_9MICO</name>
<organism evidence="1 2">
    <name type="scientific">Brachybacterium phenoliresistens</name>
    <dbReference type="NCBI Taxonomy" id="396014"/>
    <lineage>
        <taxon>Bacteria</taxon>
        <taxon>Bacillati</taxon>
        <taxon>Actinomycetota</taxon>
        <taxon>Actinomycetes</taxon>
        <taxon>Micrococcales</taxon>
        <taxon>Dermabacteraceae</taxon>
        <taxon>Brachybacterium</taxon>
    </lineage>
</organism>
<sequence>MSPADPPASPPLVWYVSYGSNMNAARLDCYLRGGRPPGAKVTYPGARDATPPRADAGVLLPGRLRFAGTSRVWGGSVAFYDHASAGPTAARAYLVTAQQFVDVAAQEMHRPPQEDDPLEAVVRAGVPGGPYAAGPGAYETLLNVGEREGRPMLTFTAPDGAAGLPPGEPAPAYLAMLTAGLAQAHGWDADRAQEYLLARTALARAA</sequence>
<reference evidence="1 2" key="1">
    <citation type="submission" date="2014-02" db="EMBL/GenBank/DDBJ databases">
        <title>Genome sequence of Brachybacterium phenoliresistens strain W13A50.</title>
        <authorList>
            <person name="Wang X."/>
        </authorList>
    </citation>
    <scope>NUCLEOTIDE SEQUENCE [LARGE SCALE GENOMIC DNA]</scope>
    <source>
        <strain evidence="1 2">W13A50</strain>
    </source>
</reference>
<dbReference type="AlphaFoldDB" id="Z9JP77"/>
<protein>
    <submittedName>
        <fullName evidence="1">Class II RPD3 type histone deacetylase</fullName>
    </submittedName>
</protein>
<evidence type="ECO:0000313" key="2">
    <source>
        <dbReference type="Proteomes" id="UP000023067"/>
    </source>
</evidence>
<comment type="caution">
    <text evidence="1">The sequence shown here is derived from an EMBL/GenBank/DDBJ whole genome shotgun (WGS) entry which is preliminary data.</text>
</comment>
<keyword evidence="2" id="KW-1185">Reference proteome</keyword>
<dbReference type="RefSeq" id="WP_051487190.1">
    <property type="nucleotide sequence ID" value="NZ_KK070013.1"/>
</dbReference>
<dbReference type="PATRIC" id="fig|396014.3.peg.3620"/>
<dbReference type="OrthoDB" id="3470041at2"/>
<dbReference type="HOGENOM" id="CLU_111599_0_0_11"/>
<dbReference type="Proteomes" id="UP000023067">
    <property type="component" value="Unassembled WGS sequence"/>
</dbReference>
<proteinExistence type="predicted"/>
<gene>
    <name evidence="1" type="ORF">BF93_12900</name>
</gene>